<proteinExistence type="predicted"/>
<keyword evidence="2" id="KW-1185">Reference proteome</keyword>
<evidence type="ECO:0000313" key="2">
    <source>
        <dbReference type="Proteomes" id="UP000475862"/>
    </source>
</evidence>
<dbReference type="Proteomes" id="UP000475862">
    <property type="component" value="Unassembled WGS sequence"/>
</dbReference>
<dbReference type="OrthoDB" id="10639580at2759"/>
<dbReference type="AlphaFoldDB" id="A0A6G0TLN7"/>
<dbReference type="EMBL" id="VYZN01000027">
    <property type="protein sequence ID" value="KAE9534784.1"/>
    <property type="molecule type" value="Genomic_DNA"/>
</dbReference>
<sequence>MYFTIKRNSERSDECIDFTMMCFEFIQNMSKLRKFANLKYIFYAFYLIETSAKRDANGIDFYLKLSVGLAYVWAPGTDGISLDKRCNGVIIVLIKQRLCDQIPNPRKSNASLQIMRIFGYGKQSPLMWQNEYSWRIIEVKSQKEGQVPYLAPPNGQVRACSAYFIKQKNKTINPVVSMSPIIKEILLSTRENIVSQPLGKDKICVTYNFLKFAVYLINKRYGGKMTHKPNKHFYNVLENAINTINLKNIDGKSSELCEIR</sequence>
<accession>A0A6G0TLN7</accession>
<comment type="caution">
    <text evidence="1">The sequence shown here is derived from an EMBL/GenBank/DDBJ whole genome shotgun (WGS) entry which is preliminary data.</text>
</comment>
<name>A0A6G0TLN7_APHGL</name>
<protein>
    <submittedName>
        <fullName evidence="1">Uncharacterized protein</fullName>
    </submittedName>
</protein>
<evidence type="ECO:0000313" key="1">
    <source>
        <dbReference type="EMBL" id="KAE9534784.1"/>
    </source>
</evidence>
<organism evidence="1 2">
    <name type="scientific">Aphis glycines</name>
    <name type="common">Soybean aphid</name>
    <dbReference type="NCBI Taxonomy" id="307491"/>
    <lineage>
        <taxon>Eukaryota</taxon>
        <taxon>Metazoa</taxon>
        <taxon>Ecdysozoa</taxon>
        <taxon>Arthropoda</taxon>
        <taxon>Hexapoda</taxon>
        <taxon>Insecta</taxon>
        <taxon>Pterygota</taxon>
        <taxon>Neoptera</taxon>
        <taxon>Paraneoptera</taxon>
        <taxon>Hemiptera</taxon>
        <taxon>Sternorrhyncha</taxon>
        <taxon>Aphidomorpha</taxon>
        <taxon>Aphidoidea</taxon>
        <taxon>Aphididae</taxon>
        <taxon>Aphidini</taxon>
        <taxon>Aphis</taxon>
        <taxon>Aphis</taxon>
    </lineage>
</organism>
<gene>
    <name evidence="1" type="ORF">AGLY_008076</name>
</gene>
<reference evidence="1 2" key="1">
    <citation type="submission" date="2019-08" db="EMBL/GenBank/DDBJ databases">
        <title>The genome of the soybean aphid Biotype 1, its phylome, world population structure and adaptation to the North American continent.</title>
        <authorList>
            <person name="Giordano R."/>
            <person name="Donthu R.K."/>
            <person name="Hernandez A.G."/>
            <person name="Wright C.L."/>
            <person name="Zimin A.V."/>
        </authorList>
    </citation>
    <scope>NUCLEOTIDE SEQUENCE [LARGE SCALE GENOMIC DNA]</scope>
    <source>
        <tissue evidence="1">Whole aphids</tissue>
    </source>
</reference>